<dbReference type="Proteomes" id="UP000501812">
    <property type="component" value="Chromosome"/>
</dbReference>
<gene>
    <name evidence="2" type="ORF">HHL09_08860</name>
</gene>
<dbReference type="Pfam" id="PF12804">
    <property type="entry name" value="NTP_transf_3"/>
    <property type="match status" value="1"/>
</dbReference>
<dbReference type="EMBL" id="CP051774">
    <property type="protein sequence ID" value="QJE95885.1"/>
    <property type="molecule type" value="Genomic_DNA"/>
</dbReference>
<proteinExistence type="predicted"/>
<evidence type="ECO:0000313" key="3">
    <source>
        <dbReference type="Proteomes" id="UP000501812"/>
    </source>
</evidence>
<feature type="domain" description="MobA-like NTP transferase" evidence="1">
    <location>
        <begin position="5"/>
        <end position="167"/>
    </location>
</feature>
<dbReference type="KEGG" id="luo:HHL09_08860"/>
<keyword evidence="2" id="KW-0808">Transferase</keyword>
<evidence type="ECO:0000313" key="2">
    <source>
        <dbReference type="EMBL" id="QJE95885.1"/>
    </source>
</evidence>
<accession>A0A858RGQ8</accession>
<dbReference type="Gene3D" id="3.90.550.10">
    <property type="entry name" value="Spore Coat Polysaccharide Biosynthesis Protein SpsA, Chain A"/>
    <property type="match status" value="1"/>
</dbReference>
<dbReference type="CDD" id="cd04182">
    <property type="entry name" value="GT_2_like_f"/>
    <property type="match status" value="1"/>
</dbReference>
<dbReference type="InterPro" id="IPR029044">
    <property type="entry name" value="Nucleotide-diphossugar_trans"/>
</dbReference>
<dbReference type="AlphaFoldDB" id="A0A858RGQ8"/>
<evidence type="ECO:0000259" key="1">
    <source>
        <dbReference type="Pfam" id="PF12804"/>
    </source>
</evidence>
<dbReference type="SUPFAM" id="SSF53448">
    <property type="entry name" value="Nucleotide-diphospho-sugar transferases"/>
    <property type="match status" value="1"/>
</dbReference>
<dbReference type="PANTHER" id="PTHR43777">
    <property type="entry name" value="MOLYBDENUM COFACTOR CYTIDYLYLTRANSFERASE"/>
    <property type="match status" value="1"/>
</dbReference>
<dbReference type="InterPro" id="IPR025877">
    <property type="entry name" value="MobA-like_NTP_Trfase"/>
</dbReference>
<keyword evidence="3" id="KW-1185">Reference proteome</keyword>
<name>A0A858RGQ8_9BACT</name>
<sequence>MKIGALVLAAGKASRFGSPKQLLEIDGVTLLDRACLTALAAGCDPVLRVIGAHAEEILARECPARVWTFHHADWEQGMGSSLASGVRHLLDLAPDIEAVLVLLSDQPAVTTDLLEAMFAALREPVPSIVLCDHGEATGPPALFAAEHFDRLLGLGGDQGARVIASRHPEAVGKVPFPEGAWDIDSPEVWERFTRARDASSKPQSP</sequence>
<reference evidence="2 3" key="1">
    <citation type="submission" date="2020-04" db="EMBL/GenBank/DDBJ databases">
        <title>Luteolibacter sp. G-1-1-1 isolated from soil.</title>
        <authorList>
            <person name="Dahal R.H."/>
        </authorList>
    </citation>
    <scope>NUCLEOTIDE SEQUENCE [LARGE SCALE GENOMIC DNA]</scope>
    <source>
        <strain evidence="2 3">G-1-1-1</strain>
    </source>
</reference>
<protein>
    <submittedName>
        <fullName evidence="2">Nucleotidyltransferase family protein</fullName>
    </submittedName>
</protein>
<organism evidence="2 3">
    <name type="scientific">Luteolibacter luteus</name>
    <dbReference type="NCBI Taxonomy" id="2728835"/>
    <lineage>
        <taxon>Bacteria</taxon>
        <taxon>Pseudomonadati</taxon>
        <taxon>Verrucomicrobiota</taxon>
        <taxon>Verrucomicrobiia</taxon>
        <taxon>Verrucomicrobiales</taxon>
        <taxon>Verrucomicrobiaceae</taxon>
        <taxon>Luteolibacter</taxon>
    </lineage>
</organism>
<dbReference type="RefSeq" id="WP_169454198.1">
    <property type="nucleotide sequence ID" value="NZ_CP051774.1"/>
</dbReference>
<dbReference type="PANTHER" id="PTHR43777:SF1">
    <property type="entry name" value="MOLYBDENUM COFACTOR CYTIDYLYLTRANSFERASE"/>
    <property type="match status" value="1"/>
</dbReference>
<dbReference type="GO" id="GO:0016779">
    <property type="term" value="F:nucleotidyltransferase activity"/>
    <property type="evidence" value="ECO:0007669"/>
    <property type="project" value="UniProtKB-ARBA"/>
</dbReference>